<reference evidence="3 4" key="1">
    <citation type="journal article" date="2016" name="Biochim. Biophys. Acta">
        <title>Photochemical characterization of actinorhodopsin and its functional existence in the natural host.</title>
        <authorList>
            <person name="Nakamura S."/>
            <person name="Kikukawa T."/>
            <person name="Tamogami J."/>
            <person name="Kamiya M."/>
            <person name="Aizawa T."/>
            <person name="Hahn M.W."/>
            <person name="Ihara K."/>
            <person name="Kamo N."/>
            <person name="Demura M."/>
        </authorList>
    </citation>
    <scope>NUCLEOTIDE SEQUENCE [LARGE SCALE GENOMIC DNA]</scope>
    <source>
        <strain evidence="3 4">MWH-Dar1</strain>
    </source>
</reference>
<evidence type="ECO:0000256" key="2">
    <source>
        <dbReference type="SAM" id="SignalP"/>
    </source>
</evidence>
<dbReference type="OrthoDB" id="5120861at2"/>
<feature type="chain" id="PRO_5009111809" description="Bacterial spore germination immunoglobulin-like domain-containing protein" evidence="2">
    <location>
        <begin position="24"/>
        <end position="162"/>
    </location>
</feature>
<sequence>MKRLISISATAISALLLSGCALLYPNWGTEEKPSDSETPSATPTTSASAEPSPSASVTPTEPKIEAEINIIDSMVDANNGLIFAIAEVTNVDESTGTCTLTYQGQGVTKSVSAKAESNVTTTQCFPLELVLTGIPKGKGSIFVSYDSATASGTSSKIAVTIP</sequence>
<name>A0A1D9DZY4_9MICO</name>
<proteinExistence type="predicted"/>
<keyword evidence="4" id="KW-1185">Reference proteome</keyword>
<evidence type="ECO:0000313" key="3">
    <source>
        <dbReference type="EMBL" id="AOY56382.1"/>
    </source>
</evidence>
<dbReference type="RefSeq" id="WP_070954887.1">
    <property type="nucleotide sequence ID" value="NZ_CP015208.1"/>
</dbReference>
<evidence type="ECO:0000256" key="1">
    <source>
        <dbReference type="SAM" id="MobiDB-lite"/>
    </source>
</evidence>
<dbReference type="KEGG" id="rpla:A4Z71_05370"/>
<dbReference type="EMBL" id="CP015208">
    <property type="protein sequence ID" value="AOY56382.1"/>
    <property type="molecule type" value="Genomic_DNA"/>
</dbReference>
<keyword evidence="2" id="KW-0732">Signal</keyword>
<organism evidence="3 4">
    <name type="scientific">Candidatus Rhodoluna planktonica</name>
    <dbReference type="NCBI Taxonomy" id="535712"/>
    <lineage>
        <taxon>Bacteria</taxon>
        <taxon>Bacillati</taxon>
        <taxon>Actinomycetota</taxon>
        <taxon>Actinomycetes</taxon>
        <taxon>Micrococcales</taxon>
        <taxon>Microbacteriaceae</taxon>
        <taxon>Luna cluster</taxon>
        <taxon>Luna-1 subcluster</taxon>
        <taxon>Rhodoluna</taxon>
    </lineage>
</organism>
<feature type="signal peptide" evidence="2">
    <location>
        <begin position="1"/>
        <end position="23"/>
    </location>
</feature>
<accession>A0A1D9DZY4</accession>
<gene>
    <name evidence="3" type="ORF">A4Z71_05370</name>
</gene>
<protein>
    <recommendedName>
        <fullName evidence="5">Bacterial spore germination immunoglobulin-like domain-containing protein</fullName>
    </recommendedName>
</protein>
<dbReference type="AlphaFoldDB" id="A0A1D9DZY4"/>
<dbReference type="STRING" id="535712.A4Z71_05370"/>
<dbReference type="Proteomes" id="UP000243784">
    <property type="component" value="Chromosome"/>
</dbReference>
<dbReference type="PROSITE" id="PS51257">
    <property type="entry name" value="PROKAR_LIPOPROTEIN"/>
    <property type="match status" value="1"/>
</dbReference>
<feature type="compositionally biased region" description="Low complexity" evidence="1">
    <location>
        <begin position="36"/>
        <end position="61"/>
    </location>
</feature>
<feature type="region of interest" description="Disordered" evidence="1">
    <location>
        <begin position="30"/>
        <end position="61"/>
    </location>
</feature>
<evidence type="ECO:0008006" key="5">
    <source>
        <dbReference type="Google" id="ProtNLM"/>
    </source>
</evidence>
<evidence type="ECO:0000313" key="4">
    <source>
        <dbReference type="Proteomes" id="UP000243784"/>
    </source>
</evidence>